<sequence>MSSLGGQSAELLSAATTQDSMATLSTADRESISSTSKQVGVVAGLREQSWSKDVLKNSLSGFTDKKQKKQAIAMCKLVMEYMGDRKSKTMTDQ</sequence>
<name>A0A915DPI2_9BILA</name>
<organism evidence="2 3">
    <name type="scientific">Ditylenchus dipsaci</name>
    <dbReference type="NCBI Taxonomy" id="166011"/>
    <lineage>
        <taxon>Eukaryota</taxon>
        <taxon>Metazoa</taxon>
        <taxon>Ecdysozoa</taxon>
        <taxon>Nematoda</taxon>
        <taxon>Chromadorea</taxon>
        <taxon>Rhabditida</taxon>
        <taxon>Tylenchina</taxon>
        <taxon>Tylenchomorpha</taxon>
        <taxon>Sphaerularioidea</taxon>
        <taxon>Anguinidae</taxon>
        <taxon>Anguininae</taxon>
        <taxon>Ditylenchus</taxon>
    </lineage>
</organism>
<proteinExistence type="predicted"/>
<accession>A0A915DPI2</accession>
<dbReference type="AlphaFoldDB" id="A0A915DPI2"/>
<dbReference type="WBParaSite" id="jg21549">
    <property type="protein sequence ID" value="jg21549"/>
    <property type="gene ID" value="jg21549"/>
</dbReference>
<evidence type="ECO:0000313" key="2">
    <source>
        <dbReference type="Proteomes" id="UP000887574"/>
    </source>
</evidence>
<protein>
    <submittedName>
        <fullName evidence="3">Uncharacterized protein</fullName>
    </submittedName>
</protein>
<keyword evidence="2" id="KW-1185">Reference proteome</keyword>
<evidence type="ECO:0000256" key="1">
    <source>
        <dbReference type="SAM" id="MobiDB-lite"/>
    </source>
</evidence>
<feature type="region of interest" description="Disordered" evidence="1">
    <location>
        <begin position="15"/>
        <end position="38"/>
    </location>
</feature>
<evidence type="ECO:0000313" key="3">
    <source>
        <dbReference type="WBParaSite" id="jg21549"/>
    </source>
</evidence>
<dbReference type="Proteomes" id="UP000887574">
    <property type="component" value="Unplaced"/>
</dbReference>
<reference evidence="3" key="1">
    <citation type="submission" date="2022-11" db="UniProtKB">
        <authorList>
            <consortium name="WormBaseParasite"/>
        </authorList>
    </citation>
    <scope>IDENTIFICATION</scope>
</reference>